<feature type="region of interest" description="Disordered" evidence="6">
    <location>
        <begin position="166"/>
        <end position="193"/>
    </location>
</feature>
<dbReference type="GO" id="GO:0031848">
    <property type="term" value="P:protection from non-homologous end joining at telomere"/>
    <property type="evidence" value="ECO:0007669"/>
    <property type="project" value="TreeGrafter"/>
</dbReference>
<evidence type="ECO:0000313" key="8">
    <source>
        <dbReference type="EMBL" id="CAE6484378.1"/>
    </source>
</evidence>
<dbReference type="GO" id="GO:0070187">
    <property type="term" value="C:shelterin complex"/>
    <property type="evidence" value="ECO:0007669"/>
    <property type="project" value="TreeGrafter"/>
</dbReference>
<feature type="compositionally biased region" description="Polar residues" evidence="6">
    <location>
        <begin position="506"/>
        <end position="528"/>
    </location>
</feature>
<evidence type="ECO:0000256" key="1">
    <source>
        <dbReference type="ARBA" id="ARBA00010467"/>
    </source>
</evidence>
<comment type="similarity">
    <text evidence="1 5">Belongs to the RAP1 family.</text>
</comment>
<evidence type="ECO:0000256" key="3">
    <source>
        <dbReference type="ARBA" id="ARBA00022895"/>
    </source>
</evidence>
<feature type="compositionally biased region" description="Polar residues" evidence="6">
    <location>
        <begin position="455"/>
        <end position="478"/>
    </location>
</feature>
<keyword evidence="4 5" id="KW-0539">Nucleus</keyword>
<organism evidence="8 9">
    <name type="scientific">Rhizoctonia solani</name>
    <dbReference type="NCBI Taxonomy" id="456999"/>
    <lineage>
        <taxon>Eukaryota</taxon>
        <taxon>Fungi</taxon>
        <taxon>Dikarya</taxon>
        <taxon>Basidiomycota</taxon>
        <taxon>Agaricomycotina</taxon>
        <taxon>Agaricomycetes</taxon>
        <taxon>Cantharellales</taxon>
        <taxon>Ceratobasidiaceae</taxon>
        <taxon>Rhizoctonia</taxon>
    </lineage>
</organism>
<dbReference type="Gene3D" id="1.10.10.60">
    <property type="entry name" value="Homeodomain-like"/>
    <property type="match status" value="1"/>
</dbReference>
<dbReference type="PANTHER" id="PTHR16466:SF6">
    <property type="entry name" value="TELOMERIC REPEAT-BINDING FACTOR 2-INTERACTING PROTEIN 1"/>
    <property type="match status" value="1"/>
</dbReference>
<comment type="caution">
    <text evidence="8">The sequence shown here is derived from an EMBL/GenBank/DDBJ whole genome shotgun (WGS) entry which is preliminary data.</text>
</comment>
<protein>
    <recommendedName>
        <fullName evidence="5">DNA-binding protein RAP1</fullName>
    </recommendedName>
</protein>
<reference evidence="8" key="1">
    <citation type="submission" date="2021-01" db="EMBL/GenBank/DDBJ databases">
        <authorList>
            <person name="Kaushik A."/>
        </authorList>
    </citation>
    <scope>NUCLEOTIDE SEQUENCE</scope>
    <source>
        <strain evidence="8">AG4-R118</strain>
    </source>
</reference>
<comment type="subcellular location">
    <subcellularLocation>
        <location evidence="5">Nucleus</location>
    </subcellularLocation>
    <subcellularLocation>
        <location evidence="5">Chromosome</location>
        <location evidence="5">Telomere</location>
    </subcellularLocation>
</comment>
<sequence>MEERAASSGGASRAAESTSTSNLFFDSVSKEPLAFHLHSALPSKLKAELTHLIKASPRQAFRVVPLTDSSFSHQTHGGKIHKRLIDLHRPFYALINPDSSQVPQYAKYVSSLPESERGTVVPYSFVRASITARDLLLPVEFQPENPSGHEESSAPSWAPLALTRGLHRQGQEKSSSSAGDGTPVEDDGWGGLEPVTVHLHSTIGRDDRRRLALKIAKAGGDPGSTMADARVVVADEDHAEFSRLAKQYEHSLRTYVEPVTWVARCLSRGRYFHDPIEKAPMSGRKPGADRNDFTTEDDNNLARFIAKRIPDKSEGGRTGNNLYKDLCERTDIYPWASGHTWQSWRNRYRKKQDYFDPIIDRYVQTRQDNGDNKGEFQYSRGKKRQAPADSSPVRSGSPASSNLEPTGHDPAAARGKRPRPLNENTTTSQDVRSVIDQQNNVPDPNRSSISRRRQAQPNVSSGRTQSSAPKTQRGITGSSRHEDMHTGRSGAQTASGYLPGQGRQEGYTTRSESRQDSASTSTSTNLTRLPTEATETAPLMGMDVNANPLVPGVYGDDSDDIHAKAKDLGLSDYLESGFTSTW</sequence>
<evidence type="ECO:0000256" key="4">
    <source>
        <dbReference type="ARBA" id="ARBA00023242"/>
    </source>
</evidence>
<comment type="subunit">
    <text evidence="5">Homodimer.</text>
</comment>
<dbReference type="PANTHER" id="PTHR16466">
    <property type="entry name" value="TELOMERE REPEAT-BINDING FACTOR 2-INTERACTING PROTEIN 1"/>
    <property type="match status" value="1"/>
</dbReference>
<dbReference type="InterPro" id="IPR039595">
    <property type="entry name" value="TE2IP/Rap1"/>
</dbReference>
<dbReference type="SUPFAM" id="SSF46689">
    <property type="entry name" value="Homeodomain-like"/>
    <property type="match status" value="1"/>
</dbReference>
<proteinExistence type="inferred from homology"/>
<dbReference type="InterPro" id="IPR015010">
    <property type="entry name" value="TERF2IP_Myb"/>
</dbReference>
<dbReference type="OrthoDB" id="3365060at2759"/>
<dbReference type="Pfam" id="PF08914">
    <property type="entry name" value="Myb_Rap1"/>
    <property type="match status" value="1"/>
</dbReference>
<dbReference type="GO" id="GO:0010833">
    <property type="term" value="P:telomere maintenance via telomere lengthening"/>
    <property type="evidence" value="ECO:0007669"/>
    <property type="project" value="UniProtKB-UniRule"/>
</dbReference>
<feature type="domain" description="TERF2-interacting telomeric protein 1 Myb" evidence="7">
    <location>
        <begin position="293"/>
        <end position="351"/>
    </location>
</feature>
<evidence type="ECO:0000313" key="9">
    <source>
        <dbReference type="Proteomes" id="UP000663888"/>
    </source>
</evidence>
<evidence type="ECO:0000256" key="5">
    <source>
        <dbReference type="RuleBase" id="RU367107"/>
    </source>
</evidence>
<gene>
    <name evidence="8" type="ORF">RDB_LOCUS129695</name>
</gene>
<dbReference type="CDD" id="cd11655">
    <property type="entry name" value="rap1_myb-like"/>
    <property type="match status" value="1"/>
</dbReference>
<name>A0A8H3CJ71_9AGAM</name>
<dbReference type="InterPro" id="IPR009057">
    <property type="entry name" value="Homeodomain-like_sf"/>
</dbReference>
<feature type="compositionally biased region" description="Polar residues" evidence="6">
    <location>
        <begin position="422"/>
        <end position="448"/>
    </location>
</feature>
<evidence type="ECO:0000259" key="7">
    <source>
        <dbReference type="Pfam" id="PF08914"/>
    </source>
</evidence>
<dbReference type="Proteomes" id="UP000663888">
    <property type="component" value="Unassembled WGS sequence"/>
</dbReference>
<keyword evidence="3 5" id="KW-0779">Telomere</keyword>
<keyword evidence="2 5" id="KW-0158">Chromosome</keyword>
<dbReference type="EMBL" id="CAJMWX010001366">
    <property type="protein sequence ID" value="CAE6484378.1"/>
    <property type="molecule type" value="Genomic_DNA"/>
</dbReference>
<dbReference type="AlphaFoldDB" id="A0A8H3CJ71"/>
<feature type="compositionally biased region" description="Low complexity" evidence="6">
    <location>
        <begin position="390"/>
        <end position="401"/>
    </location>
</feature>
<comment type="function">
    <text evidence="5">Involved in the regulation of telomere length, clustering and has a specific role in telomere position effect (TPE).</text>
</comment>
<feature type="region of interest" description="Disordered" evidence="6">
    <location>
        <begin position="365"/>
        <end position="536"/>
    </location>
</feature>
<accession>A0A8H3CJ71</accession>
<dbReference type="GO" id="GO:0042162">
    <property type="term" value="F:telomeric DNA binding"/>
    <property type="evidence" value="ECO:0007669"/>
    <property type="project" value="TreeGrafter"/>
</dbReference>
<evidence type="ECO:0000256" key="6">
    <source>
        <dbReference type="SAM" id="MobiDB-lite"/>
    </source>
</evidence>
<evidence type="ECO:0000256" key="2">
    <source>
        <dbReference type="ARBA" id="ARBA00022454"/>
    </source>
</evidence>